<proteinExistence type="predicted"/>
<gene>
    <name evidence="2" type="ORF">ECRASSUSDP1_LOCUS9952</name>
</gene>
<dbReference type="Proteomes" id="UP001295684">
    <property type="component" value="Unassembled WGS sequence"/>
</dbReference>
<accession>A0AAD1UIW9</accession>
<comment type="caution">
    <text evidence="2">The sequence shown here is derived from an EMBL/GenBank/DDBJ whole genome shotgun (WGS) entry which is preliminary data.</text>
</comment>
<feature type="region of interest" description="Disordered" evidence="1">
    <location>
        <begin position="247"/>
        <end position="356"/>
    </location>
</feature>
<reference evidence="2" key="1">
    <citation type="submission" date="2023-07" db="EMBL/GenBank/DDBJ databases">
        <authorList>
            <consortium name="AG Swart"/>
            <person name="Singh M."/>
            <person name="Singh A."/>
            <person name="Seah K."/>
            <person name="Emmerich C."/>
        </authorList>
    </citation>
    <scope>NUCLEOTIDE SEQUENCE</scope>
    <source>
        <strain evidence="2">DP1</strain>
    </source>
</reference>
<protein>
    <submittedName>
        <fullName evidence="2">Uncharacterized protein</fullName>
    </submittedName>
</protein>
<name>A0AAD1UIW9_EUPCR</name>
<keyword evidence="3" id="KW-1185">Reference proteome</keyword>
<evidence type="ECO:0000313" key="3">
    <source>
        <dbReference type="Proteomes" id="UP001295684"/>
    </source>
</evidence>
<dbReference type="AlphaFoldDB" id="A0AAD1UIW9"/>
<feature type="compositionally biased region" description="Polar residues" evidence="1">
    <location>
        <begin position="254"/>
        <end position="263"/>
    </location>
</feature>
<organism evidence="2 3">
    <name type="scientific">Euplotes crassus</name>
    <dbReference type="NCBI Taxonomy" id="5936"/>
    <lineage>
        <taxon>Eukaryota</taxon>
        <taxon>Sar</taxon>
        <taxon>Alveolata</taxon>
        <taxon>Ciliophora</taxon>
        <taxon>Intramacronucleata</taxon>
        <taxon>Spirotrichea</taxon>
        <taxon>Hypotrichia</taxon>
        <taxon>Euplotida</taxon>
        <taxon>Euplotidae</taxon>
        <taxon>Moneuplotes</taxon>
    </lineage>
</organism>
<evidence type="ECO:0000313" key="2">
    <source>
        <dbReference type="EMBL" id="CAI2368656.1"/>
    </source>
</evidence>
<sequence>MSVYSGFGTRLLEKNYNTLVEYCFGSLVKNIMTTSACLEGGYAFGELFSKKILKAFTVMKQLESQKYLKPHFSKCIEPMINYINSHHDFGKPNSGEAHSSNTKSSFFAISSAHRATLETISAEKERISVPSIKPNKINKFLDPNSLEMSDKSEMKIKNVNLSYYGLKPRNSSRRSKKPTNMAISRRRKTHLRLKNIDFIQNEPIRRQPLTKKVLEKHQLIKSDCVDQRLSSLIEEYNGNLERLRQKRVNKTPENHNSNQNTGYATLEPPKTTNNTSKNHKNPTLSDFLGYPEPEDSDGPQPLLESSISPKETKRSKSNLGNPKSPDFDHHERSRAEQTQSASSKWRKSNTHEKIKPIKQGLKDFRFISEFNPRKSMLKVNKIDYNLNKI</sequence>
<feature type="region of interest" description="Disordered" evidence="1">
    <location>
        <begin position="166"/>
        <end position="186"/>
    </location>
</feature>
<evidence type="ECO:0000256" key="1">
    <source>
        <dbReference type="SAM" id="MobiDB-lite"/>
    </source>
</evidence>
<dbReference type="EMBL" id="CAMPGE010009792">
    <property type="protein sequence ID" value="CAI2368656.1"/>
    <property type="molecule type" value="Genomic_DNA"/>
</dbReference>
<feature type="compositionally biased region" description="Basic and acidic residues" evidence="1">
    <location>
        <begin position="325"/>
        <end position="335"/>
    </location>
</feature>